<gene>
    <name evidence="9" type="ORF">I2501_19495</name>
</gene>
<keyword evidence="5 7" id="KW-1133">Transmembrane helix</keyword>
<accession>A0A931B341</accession>
<feature type="transmembrane region" description="Helical" evidence="7">
    <location>
        <begin position="88"/>
        <end position="110"/>
    </location>
</feature>
<evidence type="ECO:0000256" key="3">
    <source>
        <dbReference type="ARBA" id="ARBA00022475"/>
    </source>
</evidence>
<dbReference type="InterPro" id="IPR037185">
    <property type="entry name" value="EmrE-like"/>
</dbReference>
<dbReference type="InterPro" id="IPR000620">
    <property type="entry name" value="EamA_dom"/>
</dbReference>
<evidence type="ECO:0000256" key="4">
    <source>
        <dbReference type="ARBA" id="ARBA00022692"/>
    </source>
</evidence>
<dbReference type="Gene3D" id="1.10.3730.20">
    <property type="match status" value="2"/>
</dbReference>
<evidence type="ECO:0000313" key="10">
    <source>
        <dbReference type="Proteomes" id="UP000657385"/>
    </source>
</evidence>
<evidence type="ECO:0000256" key="2">
    <source>
        <dbReference type="ARBA" id="ARBA00007362"/>
    </source>
</evidence>
<evidence type="ECO:0000256" key="7">
    <source>
        <dbReference type="SAM" id="Phobius"/>
    </source>
</evidence>
<dbReference type="PANTHER" id="PTHR42920">
    <property type="entry name" value="OS03G0707200 PROTEIN-RELATED"/>
    <property type="match status" value="1"/>
</dbReference>
<dbReference type="SUPFAM" id="SSF103481">
    <property type="entry name" value="Multidrug resistance efflux transporter EmrE"/>
    <property type="match status" value="2"/>
</dbReference>
<dbReference type="PANTHER" id="PTHR42920:SF11">
    <property type="entry name" value="INNER MEMBRANE PROTEIN YTFF"/>
    <property type="match status" value="1"/>
</dbReference>
<evidence type="ECO:0000256" key="1">
    <source>
        <dbReference type="ARBA" id="ARBA00004651"/>
    </source>
</evidence>
<comment type="similarity">
    <text evidence="2">Belongs to the EamA transporter family.</text>
</comment>
<sequence>MALATLATVIWSGNFIIADAMARSIPPVQLAFWRWVIALCAVAPFGVRHLRREWAVVRAHWKFLSCAALLGVTLFNTLIYTAGRTSPATNMALLAAASPLVITLGARLVWKEAMGPRRWAGAALSLVGIVVLITRGSLTTLLDLHFSSGDLWMVAAMTTFALYSLMLKRKPAGLSGLSLLLATFGLGTAFLAPAYAWSLTTQGGFPVHVTTVSALLYVGVLSSAVAYFCWNKAIATVGVGRASVIYYLEPAVVALLAYLTLGEPINTPQLASMALIVIGVALSS</sequence>
<feature type="transmembrane region" description="Helical" evidence="7">
    <location>
        <begin position="144"/>
        <end position="165"/>
    </location>
</feature>
<dbReference type="GO" id="GO:0005886">
    <property type="term" value="C:plasma membrane"/>
    <property type="evidence" value="ECO:0007669"/>
    <property type="project" value="UniProtKB-SubCell"/>
</dbReference>
<dbReference type="Pfam" id="PF00892">
    <property type="entry name" value="EamA"/>
    <property type="match status" value="2"/>
</dbReference>
<evidence type="ECO:0000256" key="5">
    <source>
        <dbReference type="ARBA" id="ARBA00022989"/>
    </source>
</evidence>
<feature type="transmembrane region" description="Helical" evidence="7">
    <location>
        <begin position="209"/>
        <end position="230"/>
    </location>
</feature>
<comment type="subcellular location">
    <subcellularLocation>
        <location evidence="1">Cell membrane</location>
        <topology evidence="1">Multi-pass membrane protein</topology>
    </subcellularLocation>
</comment>
<evidence type="ECO:0000259" key="8">
    <source>
        <dbReference type="Pfam" id="PF00892"/>
    </source>
</evidence>
<feature type="domain" description="EamA" evidence="8">
    <location>
        <begin position="148"/>
        <end position="283"/>
    </location>
</feature>
<keyword evidence="3" id="KW-1003">Cell membrane</keyword>
<evidence type="ECO:0000313" key="9">
    <source>
        <dbReference type="EMBL" id="MBF9070214.1"/>
    </source>
</evidence>
<feature type="transmembrane region" description="Helical" evidence="7">
    <location>
        <begin position="63"/>
        <end position="82"/>
    </location>
</feature>
<dbReference type="InterPro" id="IPR051258">
    <property type="entry name" value="Diverse_Substrate_Transporter"/>
</dbReference>
<feature type="transmembrane region" description="Helical" evidence="7">
    <location>
        <begin position="242"/>
        <end position="261"/>
    </location>
</feature>
<reference evidence="9" key="1">
    <citation type="submission" date="2020-11" db="EMBL/GenBank/DDBJ databases">
        <title>Isolation and identification of active actinomycetes.</title>
        <authorList>
            <person name="Yu B."/>
        </authorList>
    </citation>
    <scope>NUCLEOTIDE SEQUENCE</scope>
    <source>
        <strain evidence="9">NEAU-YB345</strain>
    </source>
</reference>
<name>A0A931B341_9ACTN</name>
<dbReference type="Proteomes" id="UP000657385">
    <property type="component" value="Unassembled WGS sequence"/>
</dbReference>
<keyword evidence="10" id="KW-1185">Reference proteome</keyword>
<feature type="domain" description="EamA" evidence="8">
    <location>
        <begin position="3"/>
        <end position="133"/>
    </location>
</feature>
<organism evidence="9 10">
    <name type="scientific">Streptacidiphilus fuscans</name>
    <dbReference type="NCBI Taxonomy" id="2789292"/>
    <lineage>
        <taxon>Bacteria</taxon>
        <taxon>Bacillati</taxon>
        <taxon>Actinomycetota</taxon>
        <taxon>Actinomycetes</taxon>
        <taxon>Kitasatosporales</taxon>
        <taxon>Streptomycetaceae</taxon>
        <taxon>Streptacidiphilus</taxon>
    </lineage>
</organism>
<comment type="caution">
    <text evidence="9">The sequence shown here is derived from an EMBL/GenBank/DDBJ whole genome shotgun (WGS) entry which is preliminary data.</text>
</comment>
<dbReference type="AlphaFoldDB" id="A0A931B341"/>
<feature type="transmembrane region" description="Helical" evidence="7">
    <location>
        <begin position="32"/>
        <end position="51"/>
    </location>
</feature>
<proteinExistence type="inferred from homology"/>
<feature type="transmembrane region" description="Helical" evidence="7">
    <location>
        <begin position="119"/>
        <end position="138"/>
    </location>
</feature>
<keyword evidence="6 7" id="KW-0472">Membrane</keyword>
<feature type="transmembrane region" description="Helical" evidence="7">
    <location>
        <begin position="177"/>
        <end position="197"/>
    </location>
</feature>
<keyword evidence="4 7" id="KW-0812">Transmembrane</keyword>
<protein>
    <submittedName>
        <fullName evidence="9">EamA family transporter</fullName>
    </submittedName>
</protein>
<dbReference type="EMBL" id="JADPRT010000007">
    <property type="protein sequence ID" value="MBF9070214.1"/>
    <property type="molecule type" value="Genomic_DNA"/>
</dbReference>
<evidence type="ECO:0000256" key="6">
    <source>
        <dbReference type="ARBA" id="ARBA00023136"/>
    </source>
</evidence>